<sequence length="130" mass="15143">MKKAQPFEAYFNDNDLSEEKLARMRLTRQLVHTIYLDVQERVSYAMPGFYPKQAKKATQQLFLLMANKGWLGIYGTQGMEENDFSDFADYGLEFGKGSLKIPYDMPELEYKKLLQLIMSYNAKRNGFDIS</sequence>
<dbReference type="Proteomes" id="UP001164042">
    <property type="component" value="Chromosome"/>
</dbReference>
<dbReference type="AlphaFoldDB" id="A0AA46YRJ6"/>
<evidence type="ECO:0008006" key="3">
    <source>
        <dbReference type="Google" id="ProtNLM"/>
    </source>
</evidence>
<protein>
    <recommendedName>
        <fullName evidence="3">YdhG-like domain-containing protein</fullName>
    </recommendedName>
</protein>
<name>A0AA46YRJ6_9LACT</name>
<dbReference type="SUPFAM" id="SSF159888">
    <property type="entry name" value="YdhG-like"/>
    <property type="match status" value="1"/>
</dbReference>
<organism evidence="1 2">
    <name type="scientific">Lactococcus garvieae</name>
    <dbReference type="NCBI Taxonomy" id="1363"/>
    <lineage>
        <taxon>Bacteria</taxon>
        <taxon>Bacillati</taxon>
        <taxon>Bacillota</taxon>
        <taxon>Bacilli</taxon>
        <taxon>Lactobacillales</taxon>
        <taxon>Streptococcaceae</taxon>
        <taxon>Lactococcus</taxon>
    </lineage>
</organism>
<evidence type="ECO:0000313" key="1">
    <source>
        <dbReference type="EMBL" id="UYT11130.1"/>
    </source>
</evidence>
<accession>A0AA46YRJ6</accession>
<dbReference type="Gene3D" id="3.90.1150.200">
    <property type="match status" value="1"/>
</dbReference>
<reference evidence="1" key="1">
    <citation type="submission" date="2022-10" db="EMBL/GenBank/DDBJ databases">
        <title>Genome assembly of Lactococcus garvieae isolates from cricket gut.</title>
        <authorList>
            <person name="Luecke A.R."/>
            <person name="Brown A.M.V."/>
            <person name="Wakeman C.A."/>
        </authorList>
    </citation>
    <scope>NUCLEOTIDE SEQUENCE</scope>
    <source>
        <strain evidence="1">Alexii-11_2</strain>
    </source>
</reference>
<gene>
    <name evidence="1" type="ORF">OF801_04050</name>
</gene>
<dbReference type="EMBL" id="CP109635">
    <property type="protein sequence ID" value="UYT11130.1"/>
    <property type="molecule type" value="Genomic_DNA"/>
</dbReference>
<proteinExistence type="predicted"/>
<dbReference type="RefSeq" id="WP_165716654.1">
    <property type="nucleotide sequence ID" value="NZ_CP109635.1"/>
</dbReference>
<evidence type="ECO:0000313" key="2">
    <source>
        <dbReference type="Proteomes" id="UP001164042"/>
    </source>
</evidence>